<evidence type="ECO:0000313" key="3">
    <source>
        <dbReference type="Proteomes" id="UP000184536"/>
    </source>
</evidence>
<evidence type="ECO:0000259" key="1">
    <source>
        <dbReference type="Pfam" id="PF03407"/>
    </source>
</evidence>
<dbReference type="RefSeq" id="WP_110942581.1">
    <property type="nucleotide sequence ID" value="NZ_FQZV01000071.1"/>
</dbReference>
<keyword evidence="2" id="KW-0808">Transferase</keyword>
<dbReference type="GO" id="GO:0016740">
    <property type="term" value="F:transferase activity"/>
    <property type="evidence" value="ECO:0007669"/>
    <property type="project" value="UniProtKB-KW"/>
</dbReference>
<organism evidence="2 3">
    <name type="scientific">Geosporobacter subterraneus DSM 17957</name>
    <dbReference type="NCBI Taxonomy" id="1121919"/>
    <lineage>
        <taxon>Bacteria</taxon>
        <taxon>Bacillati</taxon>
        <taxon>Bacillota</taxon>
        <taxon>Clostridia</taxon>
        <taxon>Peptostreptococcales</taxon>
        <taxon>Thermotaleaceae</taxon>
        <taxon>Geosporobacter</taxon>
    </lineage>
</organism>
<evidence type="ECO:0000313" key="2">
    <source>
        <dbReference type="EMBL" id="SHK08632.1"/>
    </source>
</evidence>
<dbReference type="Proteomes" id="UP000184536">
    <property type="component" value="Unassembled WGS sequence"/>
</dbReference>
<protein>
    <submittedName>
        <fullName evidence="2">Nucleotide-diphospho-sugar transferase</fullName>
    </submittedName>
</protein>
<proteinExistence type="predicted"/>
<gene>
    <name evidence="2" type="ORF">SAMN02745975_03611</name>
</gene>
<dbReference type="SUPFAM" id="SSF53448">
    <property type="entry name" value="Nucleotide-diphospho-sugar transferases"/>
    <property type="match status" value="1"/>
</dbReference>
<feature type="domain" description="Nucleotide-diphospho-sugar transferase" evidence="1">
    <location>
        <begin position="33"/>
        <end position="174"/>
    </location>
</feature>
<dbReference type="OrthoDB" id="186344at2"/>
<dbReference type="EMBL" id="FQZV01000071">
    <property type="protein sequence ID" value="SHK08632.1"/>
    <property type="molecule type" value="Genomic_DNA"/>
</dbReference>
<keyword evidence="3" id="KW-1185">Reference proteome</keyword>
<dbReference type="AlphaFoldDB" id="A0A1M6PKX1"/>
<dbReference type="Pfam" id="PF03407">
    <property type="entry name" value="Nucleotid_trans"/>
    <property type="match status" value="1"/>
</dbReference>
<dbReference type="STRING" id="1121919.SAMN02745975_03611"/>
<dbReference type="InterPro" id="IPR029044">
    <property type="entry name" value="Nucleotide-diphossugar_trans"/>
</dbReference>
<reference evidence="3" key="1">
    <citation type="submission" date="2016-11" db="EMBL/GenBank/DDBJ databases">
        <authorList>
            <person name="Varghese N."/>
            <person name="Submissions S."/>
        </authorList>
    </citation>
    <scope>NUCLEOTIDE SEQUENCE [LARGE SCALE GENOMIC DNA]</scope>
    <source>
        <strain evidence="3">DSM 17957</strain>
    </source>
</reference>
<sequence length="303" mass="35457">MDNVFCTILSKLRVYQGIVLHRSLLFNTERFKLFILCVDDESYTICSKMNLLNAILIRIEDLKNEKLFSIRSERALNEYCWTLKPYLIEYALNQSQSGSCVTYIDADMCFFNDPSVIYERDKEFDVMLSKHDYSDAYKGVEVHCGKYNSGFIIFRNIKNARMALKWWQERCLEWCYDTLAEGRFGDQKYLDLIPTLFKNICSIKTPGVNIAPWNETKHTFTAKNQKVYVDKDLLICYHFSGFRIIARNKAALVAGSKQLYNLLHFPYIHVLKSVMEDIEKIAPGFQGFNIEQKFSKDANYIDI</sequence>
<name>A0A1M6PKX1_9FIRM</name>
<dbReference type="Gene3D" id="3.90.550.10">
    <property type="entry name" value="Spore Coat Polysaccharide Biosynthesis Protein SpsA, Chain A"/>
    <property type="match status" value="1"/>
</dbReference>
<accession>A0A1M6PKX1</accession>
<dbReference type="InterPro" id="IPR005069">
    <property type="entry name" value="Nucl-diP-sugar_transferase"/>
</dbReference>